<dbReference type="RefSeq" id="WP_066522495.1">
    <property type="nucleotide sequence ID" value="NZ_AP017655.1"/>
</dbReference>
<dbReference type="Pfam" id="PF10045">
    <property type="entry name" value="DUF2280"/>
    <property type="match status" value="1"/>
</dbReference>
<dbReference type="OrthoDB" id="9813753at2"/>
<dbReference type="KEGG" id="sclo:SCLO_1021660"/>
<accession>A0A1E1F3V9</accession>
<evidence type="ECO:0000313" key="2">
    <source>
        <dbReference type="Proteomes" id="UP000218272"/>
    </source>
</evidence>
<gene>
    <name evidence="1" type="ORF">SCLO_1021660</name>
</gene>
<dbReference type="EMBL" id="AP017655">
    <property type="protein sequence ID" value="BAV65206.1"/>
    <property type="molecule type" value="Genomic_DNA"/>
</dbReference>
<dbReference type="Proteomes" id="UP000218272">
    <property type="component" value="Chromosome SCLO_1"/>
</dbReference>
<evidence type="ECO:0008006" key="3">
    <source>
        <dbReference type="Google" id="ProtNLM"/>
    </source>
</evidence>
<reference evidence="1 2" key="1">
    <citation type="submission" date="2016-10" db="EMBL/GenBank/DDBJ databases">
        <title>Complete Genome Sequence of the Nonylphenol-Degrading Bacterium Sphingobium cloacae JCM 10874T.</title>
        <authorList>
            <person name="Ootsuka M."/>
            <person name="Nishizawa T."/>
            <person name="Ohta H."/>
        </authorList>
    </citation>
    <scope>NUCLEOTIDE SEQUENCE [LARGE SCALE GENOMIC DNA]</scope>
    <source>
        <strain evidence="1 2">JCM 10874</strain>
    </source>
</reference>
<organism evidence="1 2">
    <name type="scientific">Sphingobium cloacae</name>
    <dbReference type="NCBI Taxonomy" id="120107"/>
    <lineage>
        <taxon>Bacteria</taxon>
        <taxon>Pseudomonadati</taxon>
        <taxon>Pseudomonadota</taxon>
        <taxon>Alphaproteobacteria</taxon>
        <taxon>Sphingomonadales</taxon>
        <taxon>Sphingomonadaceae</taxon>
        <taxon>Sphingobium</taxon>
    </lineage>
</organism>
<evidence type="ECO:0000313" key="1">
    <source>
        <dbReference type="EMBL" id="BAV65206.1"/>
    </source>
</evidence>
<name>A0A1E1F3V9_9SPHN</name>
<proteinExistence type="predicted"/>
<dbReference type="InterPro" id="IPR018738">
    <property type="entry name" value="DUF2280"/>
</dbReference>
<protein>
    <recommendedName>
        <fullName evidence="3">DUF2280 domain-containing protein</fullName>
    </recommendedName>
</protein>
<keyword evidence="2" id="KW-1185">Reference proteome</keyword>
<sequence>MADLPEEAKLSIVQALARFSSPAEVVVMIREDFGIDTTIQQVRTYNPEHPKFEAGEKWRPIFEAVRKAYLEDVSSIPIASQAFRLNVLQKHYDRALRQGNLVLANATLEQAAKEVGGILTNARNVNVQQARGSFRDLTSEERRTAAAELIRDALSKDEYQTAPSTQVEQ</sequence>
<dbReference type="AlphaFoldDB" id="A0A1E1F3V9"/>